<dbReference type="HOGENOM" id="CLU_099928_0_0_1"/>
<feature type="chain" id="PRO_5002213507" description="Protein PBN1" evidence="2">
    <location>
        <begin position="25"/>
        <end position="248"/>
    </location>
</feature>
<keyword evidence="1" id="KW-0812">Transmembrane</keyword>
<dbReference type="OrthoDB" id="3360032at2759"/>
<dbReference type="AlphaFoldDB" id="A0A0C9T641"/>
<protein>
    <recommendedName>
        <fullName evidence="5">Protein PBN1</fullName>
    </recommendedName>
</protein>
<dbReference type="EMBL" id="KN820161">
    <property type="protein sequence ID" value="KIJ06778.1"/>
    <property type="molecule type" value="Genomic_DNA"/>
</dbReference>
<keyword evidence="4" id="KW-1185">Reference proteome</keyword>
<feature type="transmembrane region" description="Helical" evidence="1">
    <location>
        <begin position="207"/>
        <end position="230"/>
    </location>
</feature>
<accession>A0A0C9T641</accession>
<evidence type="ECO:0000256" key="1">
    <source>
        <dbReference type="SAM" id="Phobius"/>
    </source>
</evidence>
<keyword evidence="1" id="KW-1133">Transmembrane helix</keyword>
<evidence type="ECO:0000313" key="3">
    <source>
        <dbReference type="EMBL" id="KIJ06778.1"/>
    </source>
</evidence>
<keyword evidence="2" id="KW-0732">Signal</keyword>
<evidence type="ECO:0008006" key="5">
    <source>
        <dbReference type="Google" id="ProtNLM"/>
    </source>
</evidence>
<reference evidence="3 4" key="1">
    <citation type="submission" date="2014-06" db="EMBL/GenBank/DDBJ databases">
        <authorList>
            <consortium name="DOE Joint Genome Institute"/>
            <person name="Kuo A."/>
            <person name="Kohler A."/>
            <person name="Nagy L.G."/>
            <person name="Floudas D."/>
            <person name="Copeland A."/>
            <person name="Barry K.W."/>
            <person name="Cichocki N."/>
            <person name="Veneault-Fourrey C."/>
            <person name="LaButti K."/>
            <person name="Lindquist E.A."/>
            <person name="Lipzen A."/>
            <person name="Lundell T."/>
            <person name="Morin E."/>
            <person name="Murat C."/>
            <person name="Sun H."/>
            <person name="Tunlid A."/>
            <person name="Henrissat B."/>
            <person name="Grigoriev I.V."/>
            <person name="Hibbett D.S."/>
            <person name="Martin F."/>
            <person name="Nordberg H.P."/>
            <person name="Cantor M.N."/>
            <person name="Hua S.X."/>
        </authorList>
    </citation>
    <scope>NUCLEOTIDE SEQUENCE [LARGE SCALE GENOMIC DNA]</scope>
    <source>
        <strain evidence="3 4">ATCC 200175</strain>
    </source>
</reference>
<gene>
    <name evidence="3" type="ORF">PAXINDRAFT_177736</name>
</gene>
<evidence type="ECO:0000256" key="2">
    <source>
        <dbReference type="SAM" id="SignalP"/>
    </source>
</evidence>
<sequence>MMWFSQRAFQVYTLLPLLCHQVAANTEIINFLPSREHTIDLSSAVVGNWSNLHHSDNERQWALQPAALHTPLHQVCEIDDETALSERPFSCPHELWVILDLDDKEWESYTTFTLRLSWAASAPADFSIEIYSPEAQAPTTRSKYARIRVVNAGVLTPGARPQVPRTSSDAPANLAVEYEPDSVPFIVILEPLYLGVLPASLLPTVCFLIPILLVAAMSVPFAIAYLDTFVRQAREDLTRKMALGKKER</sequence>
<feature type="signal peptide" evidence="2">
    <location>
        <begin position="1"/>
        <end position="24"/>
    </location>
</feature>
<organism evidence="3 4">
    <name type="scientific">Paxillus involutus ATCC 200175</name>
    <dbReference type="NCBI Taxonomy" id="664439"/>
    <lineage>
        <taxon>Eukaryota</taxon>
        <taxon>Fungi</taxon>
        <taxon>Dikarya</taxon>
        <taxon>Basidiomycota</taxon>
        <taxon>Agaricomycotina</taxon>
        <taxon>Agaricomycetes</taxon>
        <taxon>Agaricomycetidae</taxon>
        <taxon>Boletales</taxon>
        <taxon>Paxilineae</taxon>
        <taxon>Paxillaceae</taxon>
        <taxon>Paxillus</taxon>
    </lineage>
</organism>
<name>A0A0C9T641_PAXIN</name>
<proteinExistence type="predicted"/>
<keyword evidence="1" id="KW-0472">Membrane</keyword>
<evidence type="ECO:0000313" key="4">
    <source>
        <dbReference type="Proteomes" id="UP000053647"/>
    </source>
</evidence>
<dbReference type="Proteomes" id="UP000053647">
    <property type="component" value="Unassembled WGS sequence"/>
</dbReference>
<reference evidence="4" key="2">
    <citation type="submission" date="2015-01" db="EMBL/GenBank/DDBJ databases">
        <title>Evolutionary Origins and Diversification of the Mycorrhizal Mutualists.</title>
        <authorList>
            <consortium name="DOE Joint Genome Institute"/>
            <consortium name="Mycorrhizal Genomics Consortium"/>
            <person name="Kohler A."/>
            <person name="Kuo A."/>
            <person name="Nagy L.G."/>
            <person name="Floudas D."/>
            <person name="Copeland A."/>
            <person name="Barry K.W."/>
            <person name="Cichocki N."/>
            <person name="Veneault-Fourrey C."/>
            <person name="LaButti K."/>
            <person name="Lindquist E.A."/>
            <person name="Lipzen A."/>
            <person name="Lundell T."/>
            <person name="Morin E."/>
            <person name="Murat C."/>
            <person name="Riley R."/>
            <person name="Ohm R."/>
            <person name="Sun H."/>
            <person name="Tunlid A."/>
            <person name="Henrissat B."/>
            <person name="Grigoriev I.V."/>
            <person name="Hibbett D.S."/>
            <person name="Martin F."/>
        </authorList>
    </citation>
    <scope>NUCLEOTIDE SEQUENCE [LARGE SCALE GENOMIC DNA]</scope>
    <source>
        <strain evidence="4">ATCC 200175</strain>
    </source>
</reference>